<reference evidence="2 3" key="1">
    <citation type="submission" date="2018-02" db="EMBL/GenBank/DDBJ databases">
        <title>The genomes of Aspergillus section Nigri reveals drivers in fungal speciation.</title>
        <authorList>
            <consortium name="DOE Joint Genome Institute"/>
            <person name="Vesth T.C."/>
            <person name="Nybo J."/>
            <person name="Theobald S."/>
            <person name="Brandl J."/>
            <person name="Frisvad J.C."/>
            <person name="Nielsen K.F."/>
            <person name="Lyhne E.K."/>
            <person name="Kogle M.E."/>
            <person name="Kuo A."/>
            <person name="Riley R."/>
            <person name="Clum A."/>
            <person name="Nolan M."/>
            <person name="Lipzen A."/>
            <person name="Salamov A."/>
            <person name="Henrissat B."/>
            <person name="Wiebenga A."/>
            <person name="De vries R.P."/>
            <person name="Grigoriev I.V."/>
            <person name="Mortensen U.H."/>
            <person name="Andersen M.R."/>
            <person name="Baker S.E."/>
        </authorList>
    </citation>
    <scope>NUCLEOTIDE SEQUENCE [LARGE SCALE GENOMIC DNA]</scope>
    <source>
        <strain evidence="2 3">CBS 707.79</strain>
    </source>
</reference>
<dbReference type="PROSITE" id="PS00383">
    <property type="entry name" value="TYR_PHOSPHATASE_1"/>
    <property type="match status" value="1"/>
</dbReference>
<dbReference type="PROSITE" id="PS50056">
    <property type="entry name" value="TYR_PHOSPHATASE_2"/>
    <property type="match status" value="1"/>
</dbReference>
<gene>
    <name evidence="2" type="ORF">BO71DRAFT_387978</name>
</gene>
<evidence type="ECO:0000259" key="1">
    <source>
        <dbReference type="PROSITE" id="PS50056"/>
    </source>
</evidence>
<evidence type="ECO:0000313" key="3">
    <source>
        <dbReference type="Proteomes" id="UP000247810"/>
    </source>
</evidence>
<dbReference type="OrthoDB" id="449382at2759"/>
<dbReference type="InterPro" id="IPR003595">
    <property type="entry name" value="Tyr_Pase_cat"/>
</dbReference>
<sequence>MYLPWLGEWKDVARTERPPLREYRAALTVGGVVYPSPPFVGVEGVRMFRDVGGAVGCEGMRKGLVFRSGDLSKLTDEGLRVVLGLGITTVFDLRSPIEMTQHLHGSAANGAANGNGVQRDIYPQHIAAAGIERVVVPVFPDDEWLQEKRDARLMHYANAAEGYAEAYHHTLRSGAKAFAHILRHLAQPDPSPILVHCTAGKDRTGVTAMLILLLVGSDDNAIADEYALNDLDSGRSWGIKATQRLLLQPGLRGNVEAVENVIRARKSFMLATLKRFKAEYGCVEEYLEGVCGLDRGVVEAVRANVAVRS</sequence>
<dbReference type="Proteomes" id="UP000247810">
    <property type="component" value="Unassembled WGS sequence"/>
</dbReference>
<evidence type="ECO:0000313" key="2">
    <source>
        <dbReference type="EMBL" id="PYH90292.1"/>
    </source>
</evidence>
<dbReference type="InterPro" id="IPR000387">
    <property type="entry name" value="Tyr_Pase_dom"/>
</dbReference>
<dbReference type="InterPro" id="IPR026893">
    <property type="entry name" value="Tyr/Ser_Pase_IphP-type"/>
</dbReference>
<feature type="domain" description="Tyrosine specific protein phosphatases" evidence="1">
    <location>
        <begin position="176"/>
        <end position="246"/>
    </location>
</feature>
<dbReference type="SMART" id="SM00404">
    <property type="entry name" value="PTPc_motif"/>
    <property type="match status" value="1"/>
</dbReference>
<dbReference type="InterPro" id="IPR016130">
    <property type="entry name" value="Tyr_Pase_AS"/>
</dbReference>
<dbReference type="PANTHER" id="PTHR31126">
    <property type="entry name" value="TYROSINE-PROTEIN PHOSPHATASE"/>
    <property type="match status" value="1"/>
</dbReference>
<dbReference type="SUPFAM" id="SSF52799">
    <property type="entry name" value="(Phosphotyrosine protein) phosphatases II"/>
    <property type="match status" value="1"/>
</dbReference>
<dbReference type="VEuPathDB" id="FungiDB:BO71DRAFT_387978"/>
<proteinExistence type="predicted"/>
<accession>A0A319EH67</accession>
<dbReference type="Pfam" id="PF13350">
    <property type="entry name" value="Y_phosphatase3"/>
    <property type="match status" value="1"/>
</dbReference>
<dbReference type="Gene3D" id="3.90.190.10">
    <property type="entry name" value="Protein tyrosine phosphatase superfamily"/>
    <property type="match status" value="1"/>
</dbReference>
<dbReference type="GO" id="GO:0004721">
    <property type="term" value="F:phosphoprotein phosphatase activity"/>
    <property type="evidence" value="ECO:0007669"/>
    <property type="project" value="InterPro"/>
</dbReference>
<organism evidence="2 3">
    <name type="scientific">Aspergillus ellipticus CBS 707.79</name>
    <dbReference type="NCBI Taxonomy" id="1448320"/>
    <lineage>
        <taxon>Eukaryota</taxon>
        <taxon>Fungi</taxon>
        <taxon>Dikarya</taxon>
        <taxon>Ascomycota</taxon>
        <taxon>Pezizomycotina</taxon>
        <taxon>Eurotiomycetes</taxon>
        <taxon>Eurotiomycetidae</taxon>
        <taxon>Eurotiales</taxon>
        <taxon>Aspergillaceae</taxon>
        <taxon>Aspergillus</taxon>
        <taxon>Aspergillus subgen. Circumdati</taxon>
    </lineage>
</organism>
<name>A0A319EH67_9EURO</name>
<dbReference type="PANTHER" id="PTHR31126:SF1">
    <property type="entry name" value="TYROSINE SPECIFIC PROTEIN PHOSPHATASES DOMAIN-CONTAINING PROTEIN"/>
    <property type="match status" value="1"/>
</dbReference>
<dbReference type="InterPro" id="IPR029021">
    <property type="entry name" value="Prot-tyrosine_phosphatase-like"/>
</dbReference>
<dbReference type="AlphaFoldDB" id="A0A319EH67"/>
<keyword evidence="3" id="KW-1185">Reference proteome</keyword>
<protein>
    <recommendedName>
        <fullName evidence="1">Tyrosine specific protein phosphatases domain-containing protein</fullName>
    </recommendedName>
</protein>
<dbReference type="EMBL" id="KZ825989">
    <property type="protein sequence ID" value="PYH90292.1"/>
    <property type="molecule type" value="Genomic_DNA"/>
</dbReference>